<dbReference type="InterPro" id="IPR007606">
    <property type="entry name" value="T3SS_effector"/>
</dbReference>
<accession>A0A0F7WN79</accession>
<evidence type="ECO:0000313" key="2">
    <source>
        <dbReference type="EMBL" id="CRI41755.1"/>
    </source>
</evidence>
<dbReference type="AlphaFoldDB" id="A0A0F7WN79"/>
<organism evidence="2">
    <name type="scientific">Chlamydia pneumoniae</name>
    <name type="common">Chlamydophila pneumoniae</name>
    <dbReference type="NCBI Taxonomy" id="83558"/>
    <lineage>
        <taxon>Bacteria</taxon>
        <taxon>Pseudomonadati</taxon>
        <taxon>Chlamydiota</taxon>
        <taxon>Chlamydiia</taxon>
        <taxon>Chlamydiales</taxon>
        <taxon>Chlamydiaceae</taxon>
        <taxon>Chlamydia/Chlamydophila group</taxon>
        <taxon>Chlamydia</taxon>
    </lineage>
</organism>
<dbReference type="Pfam" id="PF04518">
    <property type="entry name" value="Effector_1"/>
    <property type="match status" value="1"/>
</dbReference>
<reference evidence="2" key="1">
    <citation type="submission" date="2015-05" db="EMBL/GenBank/DDBJ databases">
        <authorList>
            <person name="Rattei Thomas"/>
        </authorList>
    </citation>
    <scope>NUCLEOTIDE SEQUENCE</scope>
    <source>
        <strain evidence="2">GiD</strain>
        <strain evidence="3">UZG1</strain>
        <strain evidence="4">YK41</strain>
    </source>
</reference>
<keyword evidence="1" id="KW-0175">Coiled coil</keyword>
<evidence type="ECO:0000313" key="3">
    <source>
        <dbReference type="EMBL" id="CRI51903.1"/>
    </source>
</evidence>
<gene>
    <name evidence="2" type="ORF">BN1224_GiD_A_07560</name>
    <name evidence="3" type="ORF">BN1224_UZG1_B_00520</name>
    <name evidence="4" type="ORF">BN1224_YK41_BS_00070</name>
</gene>
<evidence type="ECO:0008006" key="5">
    <source>
        <dbReference type="Google" id="ProtNLM"/>
    </source>
</evidence>
<dbReference type="EMBL" id="LN849044">
    <property type="protein sequence ID" value="CRI73397.1"/>
    <property type="molecule type" value="Genomic_DNA"/>
</dbReference>
<dbReference type="EMBL" id="LN847008">
    <property type="protein sequence ID" value="CRI41755.1"/>
    <property type="molecule type" value="Genomic_DNA"/>
</dbReference>
<feature type="coiled-coil region" evidence="1">
    <location>
        <begin position="525"/>
        <end position="552"/>
    </location>
</feature>
<dbReference type="RefSeq" id="WP_010895361.1">
    <property type="nucleotide sequence ID" value="NZ_CP172581.1"/>
</dbReference>
<sequence>MIYSTSISTFYKKLSLVSSMHSFAQRHRESLEHIANYEKTTAERDILKRLIEVLDQRASERYRSAVEKLHKYEVERATVAKSIPVAAIHEKPLSSTHASVQVTASTPAATGSGVGAYYNAVKQKWAQDLIVELNTVMTTIMASVNSKNPANKDVFDKLNTELQALVAAGNNLTEENFQTLYNFPEEIFTAIQRADTFTGGMKTDFTNQLAGKYGNQATLTQTFADGRVEGFKDILTAVQGVLTPEQFTIFAEIATELQALADHVGNFDEAGLQRIEDAGEKLAAVINSSDLTRNDKIMFCQHITDLYSDQVAALGSFDTVLDASIYVNQHQGTMFSNLSSFVGSLIGTFAPIDLSSSQGDISSAALAGALQTARGLNSRFNELTAEQQKLINECIKSLVTFKCGEHLGAIWAYFTASTVVALNPTATMDHVKAAILEEAKELDNSSFQLASSIKSAMTSIVNSSGSFSVTVNSSTLQYTIYSEKNGKVEINQILLNYGSTGFLPEITKLAKTNAESTARSYFRFKALAAVESENVQNKIEDLQSQLQQFTNMKTELFDGQLLSQASELRALPLPSAVASVLIDRYMPKEVDYLNEIYKKLYYSNLGSSVGNSIIDAISQYVNGATYFNFASYVGQQPAVGAGGANAFPGSQESAQAKLDQERKQAALYLQETRGALTVIEEQRARVLKDDKITNEQRSTILDSLRNYEDNINSISGSLVLLQNYLQPLSIAGGSVAGTFEVKEGQEQWQARLQILEEALVSGLVGNMINGGMFPLQSTIQSDQQSFADMGQNFQLDLQMHLTSMQQEWTVVATSLQLLNQMYLSLARSLTG</sequence>
<protein>
    <recommendedName>
        <fullName evidence="5">Effector from type III secretion system family protein</fullName>
    </recommendedName>
</protein>
<proteinExistence type="predicted"/>
<evidence type="ECO:0000313" key="4">
    <source>
        <dbReference type="EMBL" id="CRI73397.1"/>
    </source>
</evidence>
<evidence type="ECO:0000256" key="1">
    <source>
        <dbReference type="SAM" id="Coils"/>
    </source>
</evidence>
<dbReference type="OrthoDB" id="16679at2"/>
<dbReference type="SMR" id="A0A0F7WN79"/>
<dbReference type="PATRIC" id="fig|83558.18.peg.772"/>
<name>A0A0F7WN79_CHLPN</name>
<dbReference type="EMBL" id="LN847246">
    <property type="protein sequence ID" value="CRI51903.1"/>
    <property type="molecule type" value="Genomic_DNA"/>
</dbReference>